<feature type="compositionally biased region" description="Low complexity" evidence="6">
    <location>
        <begin position="292"/>
        <end position="309"/>
    </location>
</feature>
<dbReference type="InterPro" id="IPR000058">
    <property type="entry name" value="Znf_AN1"/>
</dbReference>
<evidence type="ECO:0000256" key="2">
    <source>
        <dbReference type="ARBA" id="ARBA00022737"/>
    </source>
</evidence>
<sequence length="309" mass="32439">MPEFTGVGKHCGAENCNQQDFLPFECDCCNGTFCLSHRSYAAHSCAASGNKDFRALVCPLCKKTVRFNGGQDPNQQWDLHTRTDCNPEDYKRAKQTKKRCAAASCRVVLGPTNTQRCASCGKETCLTHRFPDSHNCSASSRGDARGSAAAAAARRMAAQANQSRPMSLREKAAQNRAAASSRRDADANTARATADRRRRENPAAQARSFGGSGGQSEQCPQCGATFGDIGSLVAHVEAFHSEGQQFRAHGGGGGGGSSSSGETCPICNLHFADVALLVSHVEAVHPDGAREGSSSQGATSSGASSCSIC</sequence>
<dbReference type="Pfam" id="PF25403">
    <property type="entry name" value="zf-C2H2_ZFAND2"/>
    <property type="match status" value="1"/>
</dbReference>
<dbReference type="PROSITE" id="PS51039">
    <property type="entry name" value="ZF_AN1"/>
    <property type="match status" value="2"/>
</dbReference>
<dbReference type="InParanoid" id="D7FYN8"/>
<dbReference type="PANTHER" id="PTHR14677:SF20">
    <property type="entry name" value="ZINC FINGER AN1-TYPE CONTAINING 2A-RELATED"/>
    <property type="match status" value="1"/>
</dbReference>
<dbReference type="SUPFAM" id="SSF118310">
    <property type="entry name" value="AN1-like Zinc finger"/>
    <property type="match status" value="2"/>
</dbReference>
<feature type="region of interest" description="Disordered" evidence="6">
    <location>
        <begin position="147"/>
        <end position="217"/>
    </location>
</feature>
<accession>D7FYN8</accession>
<dbReference type="PANTHER" id="PTHR14677">
    <property type="entry name" value="ARSENITE INDUCUBLE RNA ASSOCIATED PROTEIN AIP-1-RELATED"/>
    <property type="match status" value="1"/>
</dbReference>
<dbReference type="FunCoup" id="D7FYN8">
    <property type="interactions" value="41"/>
</dbReference>
<keyword evidence="1" id="KW-0479">Metal-binding</keyword>
<protein>
    <submittedName>
        <fullName evidence="9">AN1 and C2H2 zinc finger protein</fullName>
    </submittedName>
</protein>
<dbReference type="GO" id="GO:0008270">
    <property type="term" value="F:zinc ion binding"/>
    <property type="evidence" value="ECO:0007669"/>
    <property type="project" value="UniProtKB-KW"/>
</dbReference>
<dbReference type="Pfam" id="PF01428">
    <property type="entry name" value="zf-AN1"/>
    <property type="match status" value="2"/>
</dbReference>
<dbReference type="GO" id="GO:0005737">
    <property type="term" value="C:cytoplasm"/>
    <property type="evidence" value="ECO:0007669"/>
    <property type="project" value="TreeGrafter"/>
</dbReference>
<dbReference type="Proteomes" id="UP000002630">
    <property type="component" value="Unassembled WGS sequence"/>
</dbReference>
<dbReference type="Gene3D" id="3.30.160.60">
    <property type="entry name" value="Classic Zinc Finger"/>
    <property type="match status" value="1"/>
</dbReference>
<keyword evidence="4" id="KW-0862">Zinc</keyword>
<keyword evidence="3 5" id="KW-0863">Zinc-finger</keyword>
<dbReference type="PROSITE" id="PS50157">
    <property type="entry name" value="ZINC_FINGER_C2H2_2"/>
    <property type="match status" value="1"/>
</dbReference>
<feature type="region of interest" description="Disordered" evidence="6">
    <location>
        <begin position="287"/>
        <end position="309"/>
    </location>
</feature>
<dbReference type="Gene3D" id="4.10.1110.10">
    <property type="entry name" value="AN1-like Zinc finger"/>
    <property type="match status" value="2"/>
</dbReference>
<organism evidence="9 10">
    <name type="scientific">Ectocarpus siliculosus</name>
    <name type="common">Brown alga</name>
    <name type="synonym">Conferva siliculosa</name>
    <dbReference type="NCBI Taxonomy" id="2880"/>
    <lineage>
        <taxon>Eukaryota</taxon>
        <taxon>Sar</taxon>
        <taxon>Stramenopiles</taxon>
        <taxon>Ochrophyta</taxon>
        <taxon>PX clade</taxon>
        <taxon>Phaeophyceae</taxon>
        <taxon>Ectocarpales</taxon>
        <taxon>Ectocarpaceae</taxon>
        <taxon>Ectocarpus</taxon>
    </lineage>
</organism>
<dbReference type="EMBL" id="FN649760">
    <property type="protein sequence ID" value="CBJ32580.1"/>
    <property type="molecule type" value="Genomic_DNA"/>
</dbReference>
<evidence type="ECO:0000256" key="5">
    <source>
        <dbReference type="PROSITE-ProRule" id="PRU00042"/>
    </source>
</evidence>
<dbReference type="OrthoDB" id="431929at2759"/>
<reference evidence="9 10" key="1">
    <citation type="journal article" date="2010" name="Nature">
        <title>The Ectocarpus genome and the independent evolution of multicellularity in brown algae.</title>
        <authorList>
            <person name="Cock J.M."/>
            <person name="Sterck L."/>
            <person name="Rouze P."/>
            <person name="Scornet D."/>
            <person name="Allen A.E."/>
            <person name="Amoutzias G."/>
            <person name="Anthouard V."/>
            <person name="Artiguenave F."/>
            <person name="Aury J.M."/>
            <person name="Badger J.H."/>
            <person name="Beszteri B."/>
            <person name="Billiau K."/>
            <person name="Bonnet E."/>
            <person name="Bothwell J.H."/>
            <person name="Bowler C."/>
            <person name="Boyen C."/>
            <person name="Brownlee C."/>
            <person name="Carrano C.J."/>
            <person name="Charrier B."/>
            <person name="Cho G.Y."/>
            <person name="Coelho S.M."/>
            <person name="Collen J."/>
            <person name="Corre E."/>
            <person name="Da Silva C."/>
            <person name="Delage L."/>
            <person name="Delaroque N."/>
            <person name="Dittami S.M."/>
            <person name="Doulbeau S."/>
            <person name="Elias M."/>
            <person name="Farnham G."/>
            <person name="Gachon C.M."/>
            <person name="Gschloessl B."/>
            <person name="Heesch S."/>
            <person name="Jabbari K."/>
            <person name="Jubin C."/>
            <person name="Kawai H."/>
            <person name="Kimura K."/>
            <person name="Kloareg B."/>
            <person name="Kupper F.C."/>
            <person name="Lang D."/>
            <person name="Le Bail A."/>
            <person name="Leblanc C."/>
            <person name="Lerouge P."/>
            <person name="Lohr M."/>
            <person name="Lopez P.J."/>
            <person name="Martens C."/>
            <person name="Maumus F."/>
            <person name="Michel G."/>
            <person name="Miranda-Saavedra D."/>
            <person name="Morales J."/>
            <person name="Moreau H."/>
            <person name="Motomura T."/>
            <person name="Nagasato C."/>
            <person name="Napoli C.A."/>
            <person name="Nelson D.R."/>
            <person name="Nyvall-Collen P."/>
            <person name="Peters A.F."/>
            <person name="Pommier C."/>
            <person name="Potin P."/>
            <person name="Poulain J."/>
            <person name="Quesneville H."/>
            <person name="Read B."/>
            <person name="Rensing S.A."/>
            <person name="Ritter A."/>
            <person name="Rousvoal S."/>
            <person name="Samanta M."/>
            <person name="Samson G."/>
            <person name="Schroeder D.C."/>
            <person name="Segurens B."/>
            <person name="Strittmatter M."/>
            <person name="Tonon T."/>
            <person name="Tregear J.W."/>
            <person name="Valentin K."/>
            <person name="von Dassow P."/>
            <person name="Yamagishi T."/>
            <person name="Van de Peer Y."/>
            <person name="Wincker P."/>
        </authorList>
    </citation>
    <scope>NUCLEOTIDE SEQUENCE [LARGE SCALE GENOMIC DNA]</scope>
    <source>
        <strain evidence="10">Ec32 / CCAP1310/4</strain>
    </source>
</reference>
<dbReference type="eggNOG" id="KOG3183">
    <property type="taxonomic scope" value="Eukaryota"/>
</dbReference>
<name>D7FYN8_ECTSI</name>
<feature type="domain" description="AN1-type" evidence="8">
    <location>
        <begin position="94"/>
        <end position="144"/>
    </location>
</feature>
<dbReference type="InterPro" id="IPR057357">
    <property type="entry name" value="Znf-C2H2_ZFAND2A/B"/>
</dbReference>
<evidence type="ECO:0000313" key="10">
    <source>
        <dbReference type="Proteomes" id="UP000002630"/>
    </source>
</evidence>
<keyword evidence="10" id="KW-1185">Reference proteome</keyword>
<dbReference type="STRING" id="2880.D7FYN8"/>
<feature type="compositionally biased region" description="Low complexity" evidence="6">
    <location>
        <begin position="147"/>
        <end position="164"/>
    </location>
</feature>
<feature type="domain" description="AN1-type" evidence="8">
    <location>
        <begin position="5"/>
        <end position="53"/>
    </location>
</feature>
<feature type="domain" description="C2H2-type" evidence="7">
    <location>
        <begin position="217"/>
        <end position="245"/>
    </location>
</feature>
<evidence type="ECO:0000259" key="7">
    <source>
        <dbReference type="PROSITE" id="PS50157"/>
    </source>
</evidence>
<dbReference type="SMART" id="SM00355">
    <property type="entry name" value="ZnF_C2H2"/>
    <property type="match status" value="2"/>
</dbReference>
<dbReference type="AlphaFoldDB" id="D7FYN8"/>
<dbReference type="SMART" id="SM00154">
    <property type="entry name" value="ZnF_AN1"/>
    <property type="match status" value="2"/>
</dbReference>
<evidence type="ECO:0000256" key="1">
    <source>
        <dbReference type="ARBA" id="ARBA00022723"/>
    </source>
</evidence>
<evidence type="ECO:0000256" key="4">
    <source>
        <dbReference type="ARBA" id="ARBA00022833"/>
    </source>
</evidence>
<proteinExistence type="predicted"/>
<dbReference type="InterPro" id="IPR013087">
    <property type="entry name" value="Znf_C2H2_type"/>
</dbReference>
<dbReference type="PROSITE" id="PS00028">
    <property type="entry name" value="ZINC_FINGER_C2H2_1"/>
    <property type="match status" value="2"/>
</dbReference>
<dbReference type="InterPro" id="IPR035896">
    <property type="entry name" value="AN1-like_Znf"/>
</dbReference>
<evidence type="ECO:0000313" key="9">
    <source>
        <dbReference type="EMBL" id="CBJ32580.1"/>
    </source>
</evidence>
<gene>
    <name evidence="9" type="ORF">Esi_0348_0030</name>
</gene>
<keyword evidence="2" id="KW-0677">Repeat</keyword>
<evidence type="ECO:0000259" key="8">
    <source>
        <dbReference type="PROSITE" id="PS51039"/>
    </source>
</evidence>
<evidence type="ECO:0000256" key="3">
    <source>
        <dbReference type="ARBA" id="ARBA00022771"/>
    </source>
</evidence>
<evidence type="ECO:0000256" key="6">
    <source>
        <dbReference type="SAM" id="MobiDB-lite"/>
    </source>
</evidence>